<gene>
    <name evidence="3" type="ORF">AMK59_4238</name>
</gene>
<dbReference type="Proteomes" id="UP000051574">
    <property type="component" value="Unassembled WGS sequence"/>
</dbReference>
<evidence type="ECO:0000256" key="1">
    <source>
        <dbReference type="PROSITE-ProRule" id="PRU01263"/>
    </source>
</evidence>
<feature type="binding site" evidence="1">
    <location>
        <position position="12"/>
    </location>
    <ligand>
        <name>Zn(2+)</name>
        <dbReference type="ChEBI" id="CHEBI:29105"/>
    </ligand>
</feature>
<protein>
    <submittedName>
        <fullName evidence="3">Zinc-finger associated domain containing protein</fullName>
    </submittedName>
</protein>
<sequence>MSDGINIACRTCMRTNQNYIGILKHYECNRLIAEMLRECTTIKVEPFDDLPKYMCNNCTEKLISSWNFKSMALDADKKFRSINDPDKRLPIMTENGDAITCSEAMSIKEEEITVKVEVSDPLIVNNDISDVKLDKLIGKLNSLMAERAGCDLTETKIDDSNS</sequence>
<keyword evidence="1" id="KW-0479">Metal-binding</keyword>
<evidence type="ECO:0000259" key="2">
    <source>
        <dbReference type="PROSITE" id="PS51915"/>
    </source>
</evidence>
<dbReference type="Gene3D" id="3.40.1800.20">
    <property type="match status" value="1"/>
</dbReference>
<dbReference type="SMART" id="SM00868">
    <property type="entry name" value="zf-AD"/>
    <property type="match status" value="1"/>
</dbReference>
<reference evidence="3 4" key="1">
    <citation type="submission" date="2015-09" db="EMBL/GenBank/DDBJ databases">
        <title>Draft genome of the scarab beetle Oryctes borbonicus.</title>
        <authorList>
            <person name="Meyer J.M."/>
            <person name="Markov G.V."/>
            <person name="Baskaran P."/>
            <person name="Herrmann M."/>
            <person name="Sommer R.J."/>
            <person name="Roedelsperger C."/>
        </authorList>
    </citation>
    <scope>NUCLEOTIDE SEQUENCE [LARGE SCALE GENOMIC DNA]</scope>
    <source>
        <strain evidence="3">OB123</strain>
        <tissue evidence="3">Whole animal</tissue>
    </source>
</reference>
<dbReference type="InterPro" id="IPR012934">
    <property type="entry name" value="Znf_AD"/>
</dbReference>
<feature type="binding site" evidence="1">
    <location>
        <position position="9"/>
    </location>
    <ligand>
        <name>Zn(2+)</name>
        <dbReference type="ChEBI" id="CHEBI:29105"/>
    </ligand>
</feature>
<comment type="caution">
    <text evidence="3">The sequence shown here is derived from an EMBL/GenBank/DDBJ whole genome shotgun (WGS) entry which is preliminary data.</text>
</comment>
<dbReference type="AlphaFoldDB" id="A0A0T6B6I0"/>
<dbReference type="Pfam" id="PF07776">
    <property type="entry name" value="zf-AD"/>
    <property type="match status" value="1"/>
</dbReference>
<keyword evidence="1 3" id="KW-0863">Zinc-finger</keyword>
<name>A0A0T6B6I0_9SCAR</name>
<feature type="domain" description="ZAD" evidence="2">
    <location>
        <begin position="7"/>
        <end position="82"/>
    </location>
</feature>
<dbReference type="EMBL" id="LJIG01009553">
    <property type="protein sequence ID" value="KRT82849.1"/>
    <property type="molecule type" value="Genomic_DNA"/>
</dbReference>
<keyword evidence="4" id="KW-1185">Reference proteome</keyword>
<dbReference type="SUPFAM" id="SSF57716">
    <property type="entry name" value="Glucocorticoid receptor-like (DNA-binding domain)"/>
    <property type="match status" value="1"/>
</dbReference>
<dbReference type="OrthoDB" id="6077919at2759"/>
<proteinExistence type="predicted"/>
<keyword evidence="1" id="KW-0862">Zinc</keyword>
<feature type="binding site" evidence="1">
    <location>
        <position position="58"/>
    </location>
    <ligand>
        <name>Zn(2+)</name>
        <dbReference type="ChEBI" id="CHEBI:29105"/>
    </ligand>
</feature>
<dbReference type="GO" id="GO:0008270">
    <property type="term" value="F:zinc ion binding"/>
    <property type="evidence" value="ECO:0007669"/>
    <property type="project" value="UniProtKB-UniRule"/>
</dbReference>
<feature type="binding site" evidence="1">
    <location>
        <position position="55"/>
    </location>
    <ligand>
        <name>Zn(2+)</name>
        <dbReference type="ChEBI" id="CHEBI:29105"/>
    </ligand>
</feature>
<evidence type="ECO:0000313" key="3">
    <source>
        <dbReference type="EMBL" id="KRT82849.1"/>
    </source>
</evidence>
<feature type="non-terminal residue" evidence="3">
    <location>
        <position position="162"/>
    </location>
</feature>
<accession>A0A0T6B6I0</accession>
<dbReference type="GO" id="GO:0005634">
    <property type="term" value="C:nucleus"/>
    <property type="evidence" value="ECO:0007669"/>
    <property type="project" value="InterPro"/>
</dbReference>
<evidence type="ECO:0000313" key="4">
    <source>
        <dbReference type="Proteomes" id="UP000051574"/>
    </source>
</evidence>
<dbReference type="PROSITE" id="PS51915">
    <property type="entry name" value="ZAD"/>
    <property type="match status" value="1"/>
</dbReference>
<organism evidence="3 4">
    <name type="scientific">Oryctes borbonicus</name>
    <dbReference type="NCBI Taxonomy" id="1629725"/>
    <lineage>
        <taxon>Eukaryota</taxon>
        <taxon>Metazoa</taxon>
        <taxon>Ecdysozoa</taxon>
        <taxon>Arthropoda</taxon>
        <taxon>Hexapoda</taxon>
        <taxon>Insecta</taxon>
        <taxon>Pterygota</taxon>
        <taxon>Neoptera</taxon>
        <taxon>Endopterygota</taxon>
        <taxon>Coleoptera</taxon>
        <taxon>Polyphaga</taxon>
        <taxon>Scarabaeiformia</taxon>
        <taxon>Scarabaeidae</taxon>
        <taxon>Dynastinae</taxon>
        <taxon>Oryctes</taxon>
    </lineage>
</organism>